<evidence type="ECO:0000313" key="2">
    <source>
        <dbReference type="EMBL" id="CAC5419767.1"/>
    </source>
</evidence>
<dbReference type="InterPro" id="IPR031569">
    <property type="entry name" value="ApeC"/>
</dbReference>
<sequence length="231" mass="26516">MKSFFDSSREQSKMENMFILLLMIASACAYNWPSGRYSIPKPKTGCPSGWAEGWRYQDNEDNRNINSVSPNQGHHFFGTFSSNTKMYYCTKTSYSGSRTWPQGNYCIARYGDSCPTGFCTGYIYWDDEDNVNVNSKGGVVPDGVYDRNTKIYYCCRSDGSAYSRINMPANNPFYMYKYTSRCQHVRGMNDTVESVKMDDEDDRNNSSDNGCHPRKTDTTEVFYCYYSTLPS</sequence>
<dbReference type="PANTHER" id="PTHR19324:SF33">
    <property type="entry name" value="MUCIN-5AC"/>
    <property type="match status" value="1"/>
</dbReference>
<keyword evidence="3" id="KW-1185">Reference proteome</keyword>
<gene>
    <name evidence="2" type="ORF">MCOR_52064</name>
</gene>
<dbReference type="EMBL" id="CACVKT020009053">
    <property type="protein sequence ID" value="CAC5419767.1"/>
    <property type="molecule type" value="Genomic_DNA"/>
</dbReference>
<feature type="domain" description="Apextrin C-terminal" evidence="1">
    <location>
        <begin position="32"/>
        <end position="226"/>
    </location>
</feature>
<evidence type="ECO:0000259" key="1">
    <source>
        <dbReference type="Pfam" id="PF16977"/>
    </source>
</evidence>
<dbReference type="AlphaFoldDB" id="A0A6J8EHN0"/>
<dbReference type="PROSITE" id="PS51257">
    <property type="entry name" value="PROKAR_LIPOPROTEIN"/>
    <property type="match status" value="1"/>
</dbReference>
<proteinExistence type="predicted"/>
<reference evidence="2 3" key="1">
    <citation type="submission" date="2020-06" db="EMBL/GenBank/DDBJ databases">
        <authorList>
            <person name="Li R."/>
            <person name="Bekaert M."/>
        </authorList>
    </citation>
    <scope>NUCLEOTIDE SEQUENCE [LARGE SCALE GENOMIC DNA]</scope>
    <source>
        <strain evidence="3">wild</strain>
    </source>
</reference>
<dbReference type="Pfam" id="PF16977">
    <property type="entry name" value="ApeC"/>
    <property type="match status" value="1"/>
</dbReference>
<accession>A0A6J8EHN0</accession>
<organism evidence="2 3">
    <name type="scientific">Mytilus coruscus</name>
    <name type="common">Sea mussel</name>
    <dbReference type="NCBI Taxonomy" id="42192"/>
    <lineage>
        <taxon>Eukaryota</taxon>
        <taxon>Metazoa</taxon>
        <taxon>Spiralia</taxon>
        <taxon>Lophotrochozoa</taxon>
        <taxon>Mollusca</taxon>
        <taxon>Bivalvia</taxon>
        <taxon>Autobranchia</taxon>
        <taxon>Pteriomorphia</taxon>
        <taxon>Mytilida</taxon>
        <taxon>Mytiloidea</taxon>
        <taxon>Mytilidae</taxon>
        <taxon>Mytilinae</taxon>
        <taxon>Mytilus</taxon>
    </lineage>
</organism>
<dbReference type="Proteomes" id="UP000507470">
    <property type="component" value="Unassembled WGS sequence"/>
</dbReference>
<evidence type="ECO:0000313" key="3">
    <source>
        <dbReference type="Proteomes" id="UP000507470"/>
    </source>
</evidence>
<protein>
    <recommendedName>
        <fullName evidence="1">Apextrin C-terminal domain-containing protein</fullName>
    </recommendedName>
</protein>
<name>A0A6J8EHN0_MYTCO</name>
<dbReference type="OrthoDB" id="5954510at2759"/>
<dbReference type="PANTHER" id="PTHR19324">
    <property type="entry name" value="PERFORIN-LIKE PROTEIN 1"/>
    <property type="match status" value="1"/>
</dbReference>